<gene>
    <name evidence="1" type="ORF">ERS852480_00044</name>
    <name evidence="2" type="ORF">NCTC11224_02117</name>
</gene>
<dbReference type="AlphaFoldDB" id="A0A174AH58"/>
<evidence type="ECO:0000313" key="3">
    <source>
        <dbReference type="Proteomes" id="UP000095512"/>
    </source>
</evidence>
<proteinExistence type="predicted"/>
<keyword evidence="4" id="KW-1185">Reference proteome</keyword>
<name>A0A174AH58_9FIRM</name>
<reference evidence="2 4" key="2">
    <citation type="submission" date="2018-06" db="EMBL/GenBank/DDBJ databases">
        <authorList>
            <consortium name="Pathogen Informatics"/>
            <person name="Doyle S."/>
        </authorList>
    </citation>
    <scope>NUCLEOTIDE SEQUENCE [LARGE SCALE GENOMIC DNA]</scope>
    <source>
        <strain evidence="2 4">NCTC11224</strain>
    </source>
</reference>
<reference evidence="1 3" key="1">
    <citation type="submission" date="2015-09" db="EMBL/GenBank/DDBJ databases">
        <authorList>
            <consortium name="Pathogen Informatics"/>
        </authorList>
    </citation>
    <scope>NUCLEOTIDE SEQUENCE [LARGE SCALE GENOMIC DNA]</scope>
    <source>
        <strain evidence="1 3">2789STDY5834865</strain>
    </source>
</reference>
<evidence type="ECO:0000313" key="1">
    <source>
        <dbReference type="EMBL" id="CUN86855.1"/>
    </source>
</evidence>
<accession>A0A174AH58</accession>
<dbReference type="RefSeq" id="WP_022202249.1">
    <property type="nucleotide sequence ID" value="NZ_CAJUGB010000011.1"/>
</dbReference>
<organism evidence="1 3">
    <name type="scientific">Enterocloster clostridioformis</name>
    <dbReference type="NCBI Taxonomy" id="1531"/>
    <lineage>
        <taxon>Bacteria</taxon>
        <taxon>Bacillati</taxon>
        <taxon>Bacillota</taxon>
        <taxon>Clostridia</taxon>
        <taxon>Lachnospirales</taxon>
        <taxon>Lachnospiraceae</taxon>
        <taxon>Enterocloster</taxon>
    </lineage>
</organism>
<protein>
    <submittedName>
        <fullName evidence="1">Uncharacterized protein</fullName>
    </submittedName>
</protein>
<evidence type="ECO:0000313" key="2">
    <source>
        <dbReference type="EMBL" id="SQB10779.1"/>
    </source>
</evidence>
<dbReference type="Proteomes" id="UP000095512">
    <property type="component" value="Unassembled WGS sequence"/>
</dbReference>
<dbReference type="EMBL" id="UAVW01000009">
    <property type="protein sequence ID" value="SQB10779.1"/>
    <property type="molecule type" value="Genomic_DNA"/>
</dbReference>
<dbReference type="Proteomes" id="UP000251853">
    <property type="component" value="Unassembled WGS sequence"/>
</dbReference>
<sequence length="52" mass="5545">MPALSVADLAILNGYQYPGGVNAAAVINNICDRVRLIPCCFRSFYVIVSGAQ</sequence>
<evidence type="ECO:0000313" key="4">
    <source>
        <dbReference type="Proteomes" id="UP000251853"/>
    </source>
</evidence>
<dbReference type="EMBL" id="CZAB01000001">
    <property type="protein sequence ID" value="CUN86855.1"/>
    <property type="molecule type" value="Genomic_DNA"/>
</dbReference>